<dbReference type="Gene3D" id="3.40.470.10">
    <property type="entry name" value="Uracil-DNA glycosylase-like domain"/>
    <property type="match status" value="1"/>
</dbReference>
<dbReference type="CDD" id="cd10032">
    <property type="entry name" value="UDG-F6_HDG"/>
    <property type="match status" value="1"/>
</dbReference>
<sequence>MDKLDIESHPFEPFLPRHAKVLMLGSFPPPRNRWAMEFYYPNKTNDMWRIFGIVFFGDKGKFLTTSGYDEAAIRRFAGDFGIALYDSAVEIRRGKGNASDKFLEVVKPVDLNGILSQLPDCRNVVTTGEKAAGIIAGLTGTKVPATNDAVCFDMNGERYFHHRMVSSSRAYPLAVEKKAEAYDKLFRQIGLK</sequence>
<evidence type="ECO:0000313" key="1">
    <source>
        <dbReference type="EMBL" id="HIU38416.1"/>
    </source>
</evidence>
<reference evidence="1" key="2">
    <citation type="journal article" date="2021" name="PeerJ">
        <title>Extensive microbial diversity within the chicken gut microbiome revealed by metagenomics and culture.</title>
        <authorList>
            <person name="Gilroy R."/>
            <person name="Ravi A."/>
            <person name="Getino M."/>
            <person name="Pursley I."/>
            <person name="Horton D.L."/>
            <person name="Alikhan N.F."/>
            <person name="Baker D."/>
            <person name="Gharbi K."/>
            <person name="Hall N."/>
            <person name="Watson M."/>
            <person name="Adriaenssens E.M."/>
            <person name="Foster-Nyarko E."/>
            <person name="Jarju S."/>
            <person name="Secka A."/>
            <person name="Antonio M."/>
            <person name="Oren A."/>
            <person name="Chaudhuri R.R."/>
            <person name="La Ragione R."/>
            <person name="Hildebrand F."/>
            <person name="Pallen M.J."/>
        </authorList>
    </citation>
    <scope>NUCLEOTIDE SEQUENCE</scope>
    <source>
        <strain evidence="1">17073</strain>
    </source>
</reference>
<accession>A0A9D1IKR6</accession>
<comment type="caution">
    <text evidence="1">The sequence shown here is derived from an EMBL/GenBank/DDBJ whole genome shotgun (WGS) entry which is preliminary data.</text>
</comment>
<proteinExistence type="predicted"/>
<dbReference type="EMBL" id="DVMS01000051">
    <property type="protein sequence ID" value="HIU38416.1"/>
    <property type="molecule type" value="Genomic_DNA"/>
</dbReference>
<protein>
    <submittedName>
        <fullName evidence="1">Uracil-DNA glycosylase family protein</fullName>
    </submittedName>
</protein>
<name>A0A9D1IKR6_9BACT</name>
<gene>
    <name evidence="1" type="ORF">IAD18_01970</name>
</gene>
<dbReference type="AlphaFoldDB" id="A0A9D1IKR6"/>
<dbReference type="Proteomes" id="UP000824076">
    <property type="component" value="Unassembled WGS sequence"/>
</dbReference>
<reference evidence="1" key="1">
    <citation type="submission" date="2020-10" db="EMBL/GenBank/DDBJ databases">
        <authorList>
            <person name="Gilroy R."/>
        </authorList>
    </citation>
    <scope>NUCLEOTIDE SEQUENCE</scope>
    <source>
        <strain evidence="1">17073</strain>
    </source>
</reference>
<organism evidence="1 2">
    <name type="scientific">Candidatus Limisoma intestinavium</name>
    <dbReference type="NCBI Taxonomy" id="2840856"/>
    <lineage>
        <taxon>Bacteria</taxon>
        <taxon>Pseudomonadati</taxon>
        <taxon>Bacteroidota</taxon>
        <taxon>Bacteroidia</taxon>
        <taxon>Bacteroidales</taxon>
        <taxon>Candidatus Limisoma</taxon>
    </lineage>
</organism>
<evidence type="ECO:0000313" key="2">
    <source>
        <dbReference type="Proteomes" id="UP000824076"/>
    </source>
</evidence>
<dbReference type="SUPFAM" id="SSF52141">
    <property type="entry name" value="Uracil-DNA glycosylase-like"/>
    <property type="match status" value="1"/>
</dbReference>
<dbReference type="InterPro" id="IPR036895">
    <property type="entry name" value="Uracil-DNA_glycosylase-like_sf"/>
</dbReference>